<reference evidence="15 16" key="1">
    <citation type="journal article" date="2023" name="Life. Sci Alliance">
        <title>Evolutionary insights into 3D genome organization and epigenetic landscape of Vigna mungo.</title>
        <authorList>
            <person name="Junaid A."/>
            <person name="Singh B."/>
            <person name="Bhatia S."/>
        </authorList>
    </citation>
    <scope>NUCLEOTIDE SEQUENCE [LARGE SCALE GENOMIC DNA]</scope>
    <source>
        <strain evidence="15">Urdbean</strain>
    </source>
</reference>
<dbReference type="PANTHER" id="PTHR45654:SF9">
    <property type="entry name" value="HOMEOBOX-LEUCINE ZIPPER PROTEIN HDG10-RELATED"/>
    <property type="match status" value="1"/>
</dbReference>
<dbReference type="PROSITE" id="PS50848">
    <property type="entry name" value="START"/>
    <property type="match status" value="1"/>
</dbReference>
<dbReference type="InterPro" id="IPR042160">
    <property type="entry name" value="HD-Zip_IV"/>
</dbReference>
<evidence type="ECO:0000256" key="9">
    <source>
        <dbReference type="PROSITE-ProRule" id="PRU00108"/>
    </source>
</evidence>
<feature type="domain" description="Homeobox" evidence="13">
    <location>
        <begin position="26"/>
        <end position="86"/>
    </location>
</feature>
<evidence type="ECO:0000313" key="15">
    <source>
        <dbReference type="EMBL" id="WVY94124.1"/>
    </source>
</evidence>
<dbReference type="PROSITE" id="PS50071">
    <property type="entry name" value="HOMEOBOX_2"/>
    <property type="match status" value="1"/>
</dbReference>
<evidence type="ECO:0000256" key="8">
    <source>
        <dbReference type="ARBA" id="ARBA00023242"/>
    </source>
</evidence>
<dbReference type="Proteomes" id="UP001374535">
    <property type="component" value="Chromosome 10"/>
</dbReference>
<dbReference type="InterPro" id="IPR057993">
    <property type="entry name" value="HD-Zip_IV_C"/>
</dbReference>
<keyword evidence="4 11" id="KW-0175">Coiled coil</keyword>
<dbReference type="GO" id="GO:0003677">
    <property type="term" value="F:DNA binding"/>
    <property type="evidence" value="ECO:0007669"/>
    <property type="project" value="UniProtKB-UniRule"/>
</dbReference>
<sequence>MDFAMGAAGGSGDDDKHNHSHNKTSNKGKKAYHGHNSDRTSKLQEMFRKCPHPTKSTRLQIAEDLGLEPKQVKFWFQNKRTQIKTQTERINNNIFRTENERIRKDNLLLREAFKNIICPSCGGQSNVDEKRKHSLEQLRLENARLREENERVSNALAKYMDKPVLDLNMMNSTLMRGSSSRAPLIPGSYLRLNGSFQVEDTMLNRGSRITQMEKTMMSQIAVTAKEELMKLLCTNEPMWVKSSDHQRFVLHLESYQAFFPRINHFKNSQARVESSKDSRVVRVQAMKLVDMFLNSENWTDLFSTIVTKARTIKVIENGSNRSGVLLLMSEEMHVLSPLIPSRELVFLRYCEQIEAHSWVIVDVSVDCTNGNNNPKYWKFPSGCIIHEISNELCWISWVEHVEVDEKIETHQLYKDIVNNSIAYGAERWLLELQRMCARFISVGDEIPDYDINGVITAIGGRKNMVKFSHGMVKNFYGILNISSKTECVEHLAKENTNIMVLARKYTNPSQSNAMIIFIATTSFRLPLPSEYVFDFFRDPTKRAKWDVMCCENQVHEVARVSIGTNPSNRISIIQPLHRTANNMAIIQESCIDGLGSYVVYSPVNISDVKMAVNGEDSARMSIFPSGIVISKDVQSITHASARSNGSGDTRTHGTLLTVTFQILMNGPTTVVAESKTVINSLMTSTIQNINHALINGSNIEF</sequence>
<feature type="domain" description="START" evidence="14">
    <location>
        <begin position="210"/>
        <end position="441"/>
    </location>
</feature>
<keyword evidence="6 9" id="KW-0371">Homeobox</keyword>
<dbReference type="SMART" id="SM00389">
    <property type="entry name" value="HOX"/>
    <property type="match status" value="1"/>
</dbReference>
<dbReference type="Pfam" id="PF01852">
    <property type="entry name" value="START"/>
    <property type="match status" value="1"/>
</dbReference>
<dbReference type="PROSITE" id="PS00027">
    <property type="entry name" value="HOMEOBOX_1"/>
    <property type="match status" value="1"/>
</dbReference>
<organism evidence="15 16">
    <name type="scientific">Vigna mungo</name>
    <name type="common">Black gram</name>
    <name type="synonym">Phaseolus mungo</name>
    <dbReference type="NCBI Taxonomy" id="3915"/>
    <lineage>
        <taxon>Eukaryota</taxon>
        <taxon>Viridiplantae</taxon>
        <taxon>Streptophyta</taxon>
        <taxon>Embryophyta</taxon>
        <taxon>Tracheophyta</taxon>
        <taxon>Spermatophyta</taxon>
        <taxon>Magnoliopsida</taxon>
        <taxon>eudicotyledons</taxon>
        <taxon>Gunneridae</taxon>
        <taxon>Pentapetalae</taxon>
        <taxon>rosids</taxon>
        <taxon>fabids</taxon>
        <taxon>Fabales</taxon>
        <taxon>Fabaceae</taxon>
        <taxon>Papilionoideae</taxon>
        <taxon>50 kb inversion clade</taxon>
        <taxon>NPAAA clade</taxon>
        <taxon>indigoferoid/millettioid clade</taxon>
        <taxon>Phaseoleae</taxon>
        <taxon>Vigna</taxon>
    </lineage>
</organism>
<dbReference type="InterPro" id="IPR017970">
    <property type="entry name" value="Homeobox_CS"/>
</dbReference>
<keyword evidence="3" id="KW-0805">Transcription regulation</keyword>
<dbReference type="SMART" id="SM00234">
    <property type="entry name" value="START"/>
    <property type="match status" value="1"/>
</dbReference>
<dbReference type="Gene3D" id="3.30.530.20">
    <property type="match status" value="1"/>
</dbReference>
<evidence type="ECO:0000313" key="16">
    <source>
        <dbReference type="Proteomes" id="UP001374535"/>
    </source>
</evidence>
<evidence type="ECO:0000256" key="4">
    <source>
        <dbReference type="ARBA" id="ARBA00023054"/>
    </source>
</evidence>
<feature type="DNA-binding region" description="Homeobox" evidence="9">
    <location>
        <begin position="28"/>
        <end position="87"/>
    </location>
</feature>
<evidence type="ECO:0000256" key="6">
    <source>
        <dbReference type="ARBA" id="ARBA00023155"/>
    </source>
</evidence>
<dbReference type="GO" id="GO:0008289">
    <property type="term" value="F:lipid binding"/>
    <property type="evidence" value="ECO:0007669"/>
    <property type="project" value="InterPro"/>
</dbReference>
<evidence type="ECO:0000256" key="1">
    <source>
        <dbReference type="ARBA" id="ARBA00004123"/>
    </source>
</evidence>
<evidence type="ECO:0000256" key="3">
    <source>
        <dbReference type="ARBA" id="ARBA00023015"/>
    </source>
</evidence>
<protein>
    <submittedName>
        <fullName evidence="15">Uncharacterized protein</fullName>
    </submittedName>
</protein>
<dbReference type="InterPro" id="IPR002913">
    <property type="entry name" value="START_lipid-bd_dom"/>
</dbReference>
<dbReference type="CDD" id="cd00086">
    <property type="entry name" value="homeodomain"/>
    <property type="match status" value="1"/>
</dbReference>
<evidence type="ECO:0000256" key="10">
    <source>
        <dbReference type="RuleBase" id="RU000682"/>
    </source>
</evidence>
<dbReference type="SUPFAM" id="SSF46689">
    <property type="entry name" value="Homeodomain-like"/>
    <property type="match status" value="1"/>
</dbReference>
<dbReference type="InterPro" id="IPR009057">
    <property type="entry name" value="Homeodomain-like_sf"/>
</dbReference>
<keyword evidence="8 9" id="KW-0539">Nucleus</keyword>
<dbReference type="PANTHER" id="PTHR45654">
    <property type="entry name" value="HOMEOBOX-LEUCINE ZIPPER PROTEIN MERISTEM L1"/>
    <property type="match status" value="1"/>
</dbReference>
<keyword evidence="5 9" id="KW-0238">DNA-binding</keyword>
<feature type="compositionally biased region" description="Basic residues" evidence="12">
    <location>
        <begin position="18"/>
        <end position="33"/>
    </location>
</feature>
<evidence type="ECO:0000259" key="14">
    <source>
        <dbReference type="PROSITE" id="PS50848"/>
    </source>
</evidence>
<keyword evidence="7" id="KW-0804">Transcription</keyword>
<dbReference type="Pfam" id="PF00046">
    <property type="entry name" value="Homeodomain"/>
    <property type="match status" value="1"/>
</dbReference>
<name>A0AAQ3MPE6_VIGMU</name>
<keyword evidence="16" id="KW-1185">Reference proteome</keyword>
<evidence type="ECO:0000256" key="12">
    <source>
        <dbReference type="SAM" id="MobiDB-lite"/>
    </source>
</evidence>
<dbReference type="Gene3D" id="1.10.10.60">
    <property type="entry name" value="Homeodomain-like"/>
    <property type="match status" value="1"/>
</dbReference>
<evidence type="ECO:0000256" key="11">
    <source>
        <dbReference type="SAM" id="Coils"/>
    </source>
</evidence>
<comment type="subcellular location">
    <subcellularLocation>
        <location evidence="1 9 10">Nucleus</location>
    </subcellularLocation>
</comment>
<evidence type="ECO:0000259" key="13">
    <source>
        <dbReference type="PROSITE" id="PS50071"/>
    </source>
</evidence>
<evidence type="ECO:0000256" key="2">
    <source>
        <dbReference type="ARBA" id="ARBA00006789"/>
    </source>
</evidence>
<dbReference type="CDD" id="cd08875">
    <property type="entry name" value="START_ArGLABRA2_like"/>
    <property type="match status" value="1"/>
</dbReference>
<dbReference type="InterPro" id="IPR001356">
    <property type="entry name" value="HD"/>
</dbReference>
<evidence type="ECO:0000256" key="7">
    <source>
        <dbReference type="ARBA" id="ARBA00023163"/>
    </source>
</evidence>
<gene>
    <name evidence="15" type="ORF">V8G54_033212</name>
</gene>
<dbReference type="AlphaFoldDB" id="A0AAQ3MPE6"/>
<feature type="coiled-coil region" evidence="11">
    <location>
        <begin position="135"/>
        <end position="162"/>
    </location>
</feature>
<dbReference type="GO" id="GO:0000981">
    <property type="term" value="F:DNA-binding transcription factor activity, RNA polymerase II-specific"/>
    <property type="evidence" value="ECO:0007669"/>
    <property type="project" value="InterPro"/>
</dbReference>
<dbReference type="Pfam" id="PF25797">
    <property type="entry name" value="PDF2_C"/>
    <property type="match status" value="1"/>
</dbReference>
<dbReference type="EMBL" id="CP144691">
    <property type="protein sequence ID" value="WVY94124.1"/>
    <property type="molecule type" value="Genomic_DNA"/>
</dbReference>
<evidence type="ECO:0000256" key="5">
    <source>
        <dbReference type="ARBA" id="ARBA00023125"/>
    </source>
</evidence>
<dbReference type="SUPFAM" id="SSF55961">
    <property type="entry name" value="Bet v1-like"/>
    <property type="match status" value="2"/>
</dbReference>
<comment type="similarity">
    <text evidence="2">Belongs to the HD-ZIP homeobox family. Class IV subfamily.</text>
</comment>
<proteinExistence type="inferred from homology"/>
<dbReference type="InterPro" id="IPR023393">
    <property type="entry name" value="START-like_dom_sf"/>
</dbReference>
<accession>A0AAQ3MPE6</accession>
<dbReference type="GO" id="GO:0005634">
    <property type="term" value="C:nucleus"/>
    <property type="evidence" value="ECO:0007669"/>
    <property type="project" value="UniProtKB-SubCell"/>
</dbReference>
<feature type="region of interest" description="Disordered" evidence="12">
    <location>
        <begin position="1"/>
        <end position="40"/>
    </location>
</feature>